<feature type="transmembrane region" description="Helical" evidence="1">
    <location>
        <begin position="119"/>
        <end position="138"/>
    </location>
</feature>
<keyword evidence="1" id="KW-0812">Transmembrane</keyword>
<proteinExistence type="predicted"/>
<feature type="transmembrane region" description="Helical" evidence="1">
    <location>
        <begin position="81"/>
        <end position="99"/>
    </location>
</feature>
<keyword evidence="3" id="KW-1185">Reference proteome</keyword>
<feature type="transmembrane region" description="Helical" evidence="1">
    <location>
        <begin position="52"/>
        <end position="72"/>
    </location>
</feature>
<evidence type="ECO:0000256" key="1">
    <source>
        <dbReference type="SAM" id="Phobius"/>
    </source>
</evidence>
<name>A0A1R1YIE1_9FUNG</name>
<comment type="caution">
    <text evidence="2">The sequence shown here is derived from an EMBL/GenBank/DDBJ whole genome shotgun (WGS) entry which is preliminary data.</text>
</comment>
<evidence type="ECO:0000313" key="2">
    <source>
        <dbReference type="EMBL" id="OMJ26555.1"/>
    </source>
</evidence>
<gene>
    <name evidence="2" type="ORF">AYI70_g65</name>
</gene>
<dbReference type="EMBL" id="LSSN01000006">
    <property type="protein sequence ID" value="OMJ26555.1"/>
    <property type="molecule type" value="Genomic_DNA"/>
</dbReference>
<accession>A0A1R1YIE1</accession>
<dbReference type="Proteomes" id="UP000187283">
    <property type="component" value="Unassembled WGS sequence"/>
</dbReference>
<organism evidence="2 3">
    <name type="scientific">Smittium culicis</name>
    <dbReference type="NCBI Taxonomy" id="133412"/>
    <lineage>
        <taxon>Eukaryota</taxon>
        <taxon>Fungi</taxon>
        <taxon>Fungi incertae sedis</taxon>
        <taxon>Zoopagomycota</taxon>
        <taxon>Kickxellomycotina</taxon>
        <taxon>Harpellomycetes</taxon>
        <taxon>Harpellales</taxon>
        <taxon>Legeriomycetaceae</taxon>
        <taxon>Smittium</taxon>
    </lineage>
</organism>
<sequence>MCPNSPQFPHFRTTSLRDLFGGGSENVPTSPSPTSYSQYPPPLYSSPLSPSLATMSSILNFITSTPFLFIFFPPLSSPNPFFLSISTPSPLSTTLPLLLSSTLLHKLLSLPPSNSMPLIPLRSALSPSFIIFFPVVGITNARKNMSFIDTLKKLNPLPIPVLSPSPHSCNIAFPCVALIKFLVVFQLANFSSFGLLFADCGIMSKFAIMSSLYLPTASPPPSLFPTPLSPPLSPPSTPAPPIPSTVPLTPPESINCNWLTNMLSNKHIYIKKKIPPSL</sequence>
<protein>
    <submittedName>
        <fullName evidence="2">Uncharacterized protein</fullName>
    </submittedName>
</protein>
<keyword evidence="1" id="KW-1133">Transmembrane helix</keyword>
<keyword evidence="1" id="KW-0472">Membrane</keyword>
<dbReference type="AlphaFoldDB" id="A0A1R1YIE1"/>
<evidence type="ECO:0000313" key="3">
    <source>
        <dbReference type="Proteomes" id="UP000187283"/>
    </source>
</evidence>
<reference evidence="2 3" key="1">
    <citation type="submission" date="2017-01" db="EMBL/GenBank/DDBJ databases">
        <authorList>
            <person name="Mah S.A."/>
            <person name="Swanson W.J."/>
            <person name="Moy G.W."/>
            <person name="Vacquier V.D."/>
        </authorList>
    </citation>
    <scope>NUCLEOTIDE SEQUENCE [LARGE SCALE GENOMIC DNA]</scope>
    <source>
        <strain evidence="2 3">GSMNP</strain>
    </source>
</reference>